<keyword evidence="2" id="KW-1185">Reference proteome</keyword>
<evidence type="ECO:0000313" key="1">
    <source>
        <dbReference type="EMBL" id="KAI0088940.1"/>
    </source>
</evidence>
<dbReference type="Proteomes" id="UP001055072">
    <property type="component" value="Unassembled WGS sequence"/>
</dbReference>
<comment type="caution">
    <text evidence="1">The sequence shown here is derived from an EMBL/GenBank/DDBJ whole genome shotgun (WGS) entry which is preliminary data.</text>
</comment>
<protein>
    <submittedName>
        <fullName evidence="1">Uncharacterized protein</fullName>
    </submittedName>
</protein>
<evidence type="ECO:0000313" key="2">
    <source>
        <dbReference type="Proteomes" id="UP001055072"/>
    </source>
</evidence>
<accession>A0ACB8U3X7</accession>
<gene>
    <name evidence="1" type="ORF">BDY19DRAFT_946906</name>
</gene>
<name>A0ACB8U3X7_9APHY</name>
<sequence length="389" mass="43701">MLCPNLHCLETECFAHTYSTGWCPSSTQEDVNTNEAMLAKVKRAPCGDSCFLDLHTPEIQNSIDWESEPEVEALDAILQLSPNTLPCSLITLVPQTQCYKIFARRSRIIQGSEPKESEARSSENRAPLFFNDVDVAVKATTFVMYVDLPQTFASHAEILRPVRCAHKGDCGPTSVPKCECYTNGVHCRRNCQCSQRCVRRYKGCRCARGMHLCAPGKRSCMCRIMGRECDPEVCKHSLPAKGNKGKAVRKVHPKCSNFEFQRSSPVCLVVRAGRYGLGTFAGQTIHRDAFLGTYIGETFWTEDDELRKPESTYNGLNYMFAHTSTQYIDAQSAGNETRYINHASKEMANVAAEFRLVNGEQQIGFFATKTIKPNQELFFDYGPAYWSRG</sequence>
<dbReference type="EMBL" id="MU274912">
    <property type="protein sequence ID" value="KAI0088940.1"/>
    <property type="molecule type" value="Genomic_DNA"/>
</dbReference>
<reference evidence="1" key="1">
    <citation type="journal article" date="2021" name="Environ. Microbiol.">
        <title>Gene family expansions and transcriptome signatures uncover fungal adaptations to wood decay.</title>
        <authorList>
            <person name="Hage H."/>
            <person name="Miyauchi S."/>
            <person name="Viragh M."/>
            <person name="Drula E."/>
            <person name="Min B."/>
            <person name="Chaduli D."/>
            <person name="Navarro D."/>
            <person name="Favel A."/>
            <person name="Norest M."/>
            <person name="Lesage-Meessen L."/>
            <person name="Balint B."/>
            <person name="Merenyi Z."/>
            <person name="de Eugenio L."/>
            <person name="Morin E."/>
            <person name="Martinez A.T."/>
            <person name="Baldrian P."/>
            <person name="Stursova M."/>
            <person name="Martinez M.J."/>
            <person name="Novotny C."/>
            <person name="Magnuson J.K."/>
            <person name="Spatafora J.W."/>
            <person name="Maurice S."/>
            <person name="Pangilinan J."/>
            <person name="Andreopoulos W."/>
            <person name="LaButti K."/>
            <person name="Hundley H."/>
            <person name="Na H."/>
            <person name="Kuo A."/>
            <person name="Barry K."/>
            <person name="Lipzen A."/>
            <person name="Henrissat B."/>
            <person name="Riley R."/>
            <person name="Ahrendt S."/>
            <person name="Nagy L.G."/>
            <person name="Grigoriev I.V."/>
            <person name="Martin F."/>
            <person name="Rosso M.N."/>
        </authorList>
    </citation>
    <scope>NUCLEOTIDE SEQUENCE</scope>
    <source>
        <strain evidence="1">CBS 384.51</strain>
    </source>
</reference>
<organism evidence="1 2">
    <name type="scientific">Irpex rosettiformis</name>
    <dbReference type="NCBI Taxonomy" id="378272"/>
    <lineage>
        <taxon>Eukaryota</taxon>
        <taxon>Fungi</taxon>
        <taxon>Dikarya</taxon>
        <taxon>Basidiomycota</taxon>
        <taxon>Agaricomycotina</taxon>
        <taxon>Agaricomycetes</taxon>
        <taxon>Polyporales</taxon>
        <taxon>Irpicaceae</taxon>
        <taxon>Irpex</taxon>
    </lineage>
</organism>
<proteinExistence type="predicted"/>